<evidence type="ECO:0008006" key="4">
    <source>
        <dbReference type="Google" id="ProtNLM"/>
    </source>
</evidence>
<evidence type="ECO:0000256" key="1">
    <source>
        <dbReference type="SAM" id="Phobius"/>
    </source>
</evidence>
<organism evidence="2 3">
    <name type="scientific">Nocardioides oceani</name>
    <dbReference type="NCBI Taxonomy" id="3058369"/>
    <lineage>
        <taxon>Bacteria</taxon>
        <taxon>Bacillati</taxon>
        <taxon>Actinomycetota</taxon>
        <taxon>Actinomycetes</taxon>
        <taxon>Propionibacteriales</taxon>
        <taxon>Nocardioidaceae</taxon>
        <taxon>Nocardioides</taxon>
    </lineage>
</organism>
<evidence type="ECO:0000313" key="2">
    <source>
        <dbReference type="EMBL" id="MDN4174742.1"/>
    </source>
</evidence>
<evidence type="ECO:0000313" key="3">
    <source>
        <dbReference type="Proteomes" id="UP001168620"/>
    </source>
</evidence>
<proteinExistence type="predicted"/>
<keyword evidence="3" id="KW-1185">Reference proteome</keyword>
<accession>A0ABT8FJ81</accession>
<keyword evidence="1" id="KW-0812">Transmembrane</keyword>
<dbReference type="RefSeq" id="WP_300953836.1">
    <property type="nucleotide sequence ID" value="NZ_JAUHJQ010000008.1"/>
</dbReference>
<reference evidence="2" key="1">
    <citation type="submission" date="2023-06" db="EMBL/GenBank/DDBJ databases">
        <title>Draft genome sequence of Nocardioides sp. SOB77.</title>
        <authorList>
            <person name="Zhang G."/>
        </authorList>
    </citation>
    <scope>NUCLEOTIDE SEQUENCE</scope>
    <source>
        <strain evidence="2">SOB77</strain>
    </source>
</reference>
<sequence>MRRLAAEKLRAPALPPAVVLPLTLGFAALTLTRGTGWLFGQRPGTVSDLMLDNGVGLHVWGAVLTVGALGLFAAYAWRRHFPVWCSHAFLVAAYFGISLTTLDAAVRFGGGWEHLAAPVGGFAWHAVLSRVMRPFPRRDRSRPRAD</sequence>
<dbReference type="Proteomes" id="UP001168620">
    <property type="component" value="Unassembled WGS sequence"/>
</dbReference>
<keyword evidence="1" id="KW-1133">Transmembrane helix</keyword>
<protein>
    <recommendedName>
        <fullName evidence="4">DUF4383 domain-containing protein</fullName>
    </recommendedName>
</protein>
<feature type="transmembrane region" description="Helical" evidence="1">
    <location>
        <begin position="89"/>
        <end position="109"/>
    </location>
</feature>
<feature type="transmembrane region" description="Helical" evidence="1">
    <location>
        <begin position="58"/>
        <end position="77"/>
    </location>
</feature>
<dbReference type="EMBL" id="JAUHJQ010000008">
    <property type="protein sequence ID" value="MDN4174742.1"/>
    <property type="molecule type" value="Genomic_DNA"/>
</dbReference>
<keyword evidence="1" id="KW-0472">Membrane</keyword>
<name>A0ABT8FJ81_9ACTN</name>
<gene>
    <name evidence="2" type="ORF">QWY28_17405</name>
</gene>
<feature type="transmembrane region" description="Helical" evidence="1">
    <location>
        <begin position="115"/>
        <end position="132"/>
    </location>
</feature>
<comment type="caution">
    <text evidence="2">The sequence shown here is derived from an EMBL/GenBank/DDBJ whole genome shotgun (WGS) entry which is preliminary data.</text>
</comment>